<dbReference type="InterPro" id="IPR027094">
    <property type="entry name" value="Mitofusin_fam"/>
</dbReference>
<keyword evidence="2" id="KW-0547">Nucleotide-binding</keyword>
<dbReference type="GO" id="GO:0003924">
    <property type="term" value="F:GTPase activity"/>
    <property type="evidence" value="ECO:0007669"/>
    <property type="project" value="InterPro"/>
</dbReference>
<evidence type="ECO:0000256" key="2">
    <source>
        <dbReference type="ARBA" id="ARBA00022741"/>
    </source>
</evidence>
<dbReference type="SUPFAM" id="SSF52540">
    <property type="entry name" value="P-loop containing nucleoside triphosphate hydrolases"/>
    <property type="match status" value="2"/>
</dbReference>
<name>A0A8J2YD90_9BACL</name>
<evidence type="ECO:0000313" key="7">
    <source>
        <dbReference type="EMBL" id="GGE39358.1"/>
    </source>
</evidence>
<keyword evidence="3" id="KW-0378">Hydrolase</keyword>
<evidence type="ECO:0000259" key="6">
    <source>
        <dbReference type="Pfam" id="PF00350"/>
    </source>
</evidence>
<evidence type="ECO:0000313" key="8">
    <source>
        <dbReference type="Proteomes" id="UP000628775"/>
    </source>
</evidence>
<gene>
    <name evidence="7" type="ORF">GCM10011391_17670</name>
</gene>
<dbReference type="PANTHER" id="PTHR10465:SF0">
    <property type="entry name" value="SARCALUMENIN"/>
    <property type="match status" value="1"/>
</dbReference>
<evidence type="ECO:0000256" key="3">
    <source>
        <dbReference type="ARBA" id="ARBA00022801"/>
    </source>
</evidence>
<dbReference type="EMBL" id="BMIR01000007">
    <property type="protein sequence ID" value="GGE39358.1"/>
    <property type="molecule type" value="Genomic_DNA"/>
</dbReference>
<reference evidence="7" key="1">
    <citation type="journal article" date="2014" name="Int. J. Syst. Evol. Microbiol.">
        <title>Complete genome sequence of Corynebacterium casei LMG S-19264T (=DSM 44701T), isolated from a smear-ripened cheese.</title>
        <authorList>
            <consortium name="US DOE Joint Genome Institute (JGI-PGF)"/>
            <person name="Walter F."/>
            <person name="Albersmeier A."/>
            <person name="Kalinowski J."/>
            <person name="Ruckert C."/>
        </authorList>
    </citation>
    <scope>NUCLEOTIDE SEQUENCE</scope>
    <source>
        <strain evidence="7">CGMCC 1.15371</strain>
    </source>
</reference>
<comment type="caution">
    <text evidence="7">The sequence shown here is derived from an EMBL/GenBank/DDBJ whole genome shotgun (WGS) entry which is preliminary data.</text>
</comment>
<dbReference type="Pfam" id="PF00350">
    <property type="entry name" value="Dynamin_N"/>
    <property type="match status" value="2"/>
</dbReference>
<evidence type="ECO:0000256" key="5">
    <source>
        <dbReference type="ARBA" id="ARBA00023136"/>
    </source>
</evidence>
<feature type="domain" description="Dynamin N-terminal" evidence="6">
    <location>
        <begin position="48"/>
        <end position="201"/>
    </location>
</feature>
<keyword evidence="8" id="KW-1185">Reference proteome</keyword>
<proteinExistence type="predicted"/>
<dbReference type="RefSeq" id="WP_188692386.1">
    <property type="nucleotide sequence ID" value="NZ_BMIR01000007.1"/>
</dbReference>
<comment type="subcellular location">
    <subcellularLocation>
        <location evidence="1">Membrane</location>
    </subcellularLocation>
</comment>
<dbReference type="GO" id="GO:0005525">
    <property type="term" value="F:GTP binding"/>
    <property type="evidence" value="ECO:0007669"/>
    <property type="project" value="UniProtKB-KW"/>
</dbReference>
<reference evidence="7" key="2">
    <citation type="submission" date="2020-09" db="EMBL/GenBank/DDBJ databases">
        <authorList>
            <person name="Sun Q."/>
            <person name="Zhou Y."/>
        </authorList>
    </citation>
    <scope>NUCLEOTIDE SEQUENCE</scope>
    <source>
        <strain evidence="7">CGMCC 1.15371</strain>
    </source>
</reference>
<accession>A0A8J2YD90</accession>
<keyword evidence="4" id="KW-0342">GTP-binding</keyword>
<dbReference type="InterPro" id="IPR045063">
    <property type="entry name" value="Dynamin_N"/>
</dbReference>
<keyword evidence="5" id="KW-0472">Membrane</keyword>
<dbReference type="InterPro" id="IPR027417">
    <property type="entry name" value="P-loop_NTPase"/>
</dbReference>
<protein>
    <submittedName>
        <fullName evidence="7">GTPase</fullName>
    </submittedName>
</protein>
<organism evidence="7 8">
    <name type="scientific">Pullulanibacillus camelliae</name>
    <dbReference type="NCBI Taxonomy" id="1707096"/>
    <lineage>
        <taxon>Bacteria</taxon>
        <taxon>Bacillati</taxon>
        <taxon>Bacillota</taxon>
        <taxon>Bacilli</taxon>
        <taxon>Bacillales</taxon>
        <taxon>Sporolactobacillaceae</taxon>
        <taxon>Pullulanibacillus</taxon>
    </lineage>
</organism>
<dbReference type="GO" id="GO:0016020">
    <property type="term" value="C:membrane"/>
    <property type="evidence" value="ECO:0007669"/>
    <property type="project" value="UniProtKB-SubCell"/>
</dbReference>
<dbReference type="PANTHER" id="PTHR10465">
    <property type="entry name" value="TRANSMEMBRANE GTPASE FZO1"/>
    <property type="match status" value="1"/>
</dbReference>
<evidence type="ECO:0000256" key="4">
    <source>
        <dbReference type="ARBA" id="ARBA00023134"/>
    </source>
</evidence>
<sequence length="1218" mass="139121">MKDTSGITFKNEDTLLSLYELFNKHGDALRARQTFNLLKKHEARRFDVCFCGHFSAGKSSLLNTLMQEDLLPTSPIPTSANLVSISHGTPEIQIVFWDGRLVSFTPPYDLKVIKQHAKNGAEVSEIRVKTLADFPPYWGLMDTPGIDSTDPAHQAATEEAVQLADVIFYVADYNHMQAADNFHFLKSIQALNKPFHIIVTQMDKHKESEIRLVDYKKKVEEGLASWGLSPLSLHYVSIVEPASSRNDIAQLKTLLQELQHNGQPADAVDDALIQHLIDTHKQWWINTHKREMDAYKDRLMDTDIRQLNTTYVDLQQQKEAAVDAKENWTQAVVKKTNQTINSAILMPYETREAARSFLEAYQPKFKVGMFSTKQKVEKARLERLDIFFKHLSDHVNTLRLQTTDTLSQEIETLIGKQEAVQAIILGISFSLKRERLVELIHSGATLSGDYLLRYTEDVAEDIKKTFRRLVQEALQQIEGIITPQLADHLQQIDDQVAQLQDQFDAASRYETLSQEQQHYFEQLDTLSESHDLFSTESIEQVKAAIAELPIWTTEQLPDSFKTKRQETLSPLLDVEAKAVPVVEQEKITDIQVDQDQINHWSEQFARFSQALKAVHGFEAFVTNLENKADRLAHQTFTIALFGAFSAGKSSFANSLLGEQVLPVSPHPTTATINRILPVDADHPHKTAHIKLKTEAALLGEINEALAPFHLAVERLEDINNVINKLSEKEHEHLTFLLAAARGWQAVAAHLGTTLTVSLDEAQEFIADETKACFVETASIYYNCDITRQGLILVDTPGADSINARHTEAAFHYIKNADAILYVTYYNHAFSRADEEFLIQLGRVKDAFELDKMFFLVNAIDLARDPQEVEDVKNYVEDRLLSFGIRQPRLFGVSSHLVLQAKQEGVVFSEQADNSNDPSGFQAFYQEWMHYIQNDLKGQIVTQGNHEIQQVKTIIHEVLDSASLDENERRLRQQNIQAEFTDIQALLARDHIASYTERLKQEIKDYYFYVKKRVMQRYLDTFTRFFNPAVLQKNASGSKKALLTGCLEECIQFLSFDLDQEGRATFIRIESVLDRLAKERQTLLAHQLSSIGKGWPLQGLNKREWTSAEIVASLKEMSITAYQDVFKHYKNPKQFFEGDGQKLFREALRKQLDKAIDRIIDENMSKVSDHYEQQWYKTITAIDEQNKNALTTIYEQRLEALQSDQTLINQYKALLDQLN</sequence>
<evidence type="ECO:0000256" key="1">
    <source>
        <dbReference type="ARBA" id="ARBA00004370"/>
    </source>
</evidence>
<feature type="domain" description="Dynamin N-terminal" evidence="6">
    <location>
        <begin position="638"/>
        <end position="852"/>
    </location>
</feature>
<dbReference type="Proteomes" id="UP000628775">
    <property type="component" value="Unassembled WGS sequence"/>
</dbReference>
<dbReference type="Gene3D" id="3.40.50.300">
    <property type="entry name" value="P-loop containing nucleotide triphosphate hydrolases"/>
    <property type="match status" value="2"/>
</dbReference>
<dbReference type="AlphaFoldDB" id="A0A8J2YD90"/>
<dbReference type="CDD" id="cd09912">
    <property type="entry name" value="DLP_2"/>
    <property type="match status" value="2"/>
</dbReference>